<dbReference type="InterPro" id="IPR014729">
    <property type="entry name" value="Rossmann-like_a/b/a_fold"/>
</dbReference>
<protein>
    <recommendedName>
        <fullName evidence="2">Universal stress protein</fullName>
    </recommendedName>
</protein>
<dbReference type="PRINTS" id="PR01438">
    <property type="entry name" value="UNVRSLSTRESS"/>
</dbReference>
<gene>
    <name evidence="4" type="ORF">Dacsa_2845</name>
</gene>
<comment type="similarity">
    <text evidence="1 2">Belongs to the universal stress protein A family.</text>
</comment>
<feature type="domain" description="UspA" evidence="3">
    <location>
        <begin position="3"/>
        <end position="150"/>
    </location>
</feature>
<dbReference type="eggNOG" id="COG0589">
    <property type="taxonomic scope" value="Bacteria"/>
</dbReference>
<proteinExistence type="inferred from homology"/>
<dbReference type="KEGG" id="dsl:Dacsa_2845"/>
<dbReference type="PATRIC" id="fig|13035.3.peg.3243"/>
<dbReference type="OrthoDB" id="516822at2"/>
<evidence type="ECO:0000313" key="5">
    <source>
        <dbReference type="Proteomes" id="UP000010482"/>
    </source>
</evidence>
<dbReference type="RefSeq" id="WP_015230386.1">
    <property type="nucleotide sequence ID" value="NC_019780.1"/>
</dbReference>
<evidence type="ECO:0000256" key="1">
    <source>
        <dbReference type="ARBA" id="ARBA00008791"/>
    </source>
</evidence>
<dbReference type="CDD" id="cd00293">
    <property type="entry name" value="USP-like"/>
    <property type="match status" value="1"/>
</dbReference>
<dbReference type="InterPro" id="IPR006016">
    <property type="entry name" value="UspA"/>
</dbReference>
<dbReference type="Gene3D" id="3.40.50.620">
    <property type="entry name" value="HUPs"/>
    <property type="match status" value="1"/>
</dbReference>
<accession>K9YWV7</accession>
<dbReference type="PANTHER" id="PTHR46268:SF8">
    <property type="entry name" value="UNIVERSAL STRESS PROTEIN SLL1388"/>
    <property type="match status" value="1"/>
</dbReference>
<keyword evidence="5" id="KW-1185">Reference proteome</keyword>
<dbReference type="PANTHER" id="PTHR46268">
    <property type="entry name" value="STRESS RESPONSE PROTEIN NHAX"/>
    <property type="match status" value="1"/>
</dbReference>
<evidence type="ECO:0000313" key="4">
    <source>
        <dbReference type="EMBL" id="AFZ51406.1"/>
    </source>
</evidence>
<organism evidence="4 5">
    <name type="scientific">Dactylococcopsis salina (strain PCC 8305)</name>
    <name type="common">Myxobactron salinum</name>
    <dbReference type="NCBI Taxonomy" id="13035"/>
    <lineage>
        <taxon>Bacteria</taxon>
        <taxon>Bacillati</taxon>
        <taxon>Cyanobacteriota</taxon>
        <taxon>Cyanophyceae</taxon>
        <taxon>Nodosilineales</taxon>
        <taxon>Cymatolegaceae</taxon>
        <taxon>Dactylococcopsis</taxon>
    </lineage>
</organism>
<dbReference type="STRING" id="13035.Dacsa_2845"/>
<keyword evidence="2" id="KW-0963">Cytoplasm</keyword>
<name>K9YWV7_DACS8</name>
<evidence type="ECO:0000259" key="3">
    <source>
        <dbReference type="Pfam" id="PF00582"/>
    </source>
</evidence>
<dbReference type="AlphaFoldDB" id="K9YWV7"/>
<dbReference type="EMBL" id="CP003944">
    <property type="protein sequence ID" value="AFZ51406.1"/>
    <property type="molecule type" value="Genomic_DNA"/>
</dbReference>
<comment type="subcellular location">
    <subcellularLocation>
        <location evidence="2">Cytoplasm</location>
    </subcellularLocation>
</comment>
<reference evidence="4" key="1">
    <citation type="submission" date="2012-04" db="EMBL/GenBank/DDBJ databases">
        <title>Finished genome of Dactylococcopsis salina PCC 8305.</title>
        <authorList>
            <consortium name="US DOE Joint Genome Institute"/>
            <person name="Gugger M."/>
            <person name="Coursin T."/>
            <person name="Rippka R."/>
            <person name="Tandeau De Marsac N."/>
            <person name="Huntemann M."/>
            <person name="Wei C.-L."/>
            <person name="Han J."/>
            <person name="Detter J.C."/>
            <person name="Han C."/>
            <person name="Tapia R."/>
            <person name="Daligault H."/>
            <person name="Chen A."/>
            <person name="Krypides N."/>
            <person name="Mavromatis K."/>
            <person name="Markowitz V."/>
            <person name="Szeto E."/>
            <person name="Ivanova N."/>
            <person name="Ovchinnikova G."/>
            <person name="Pagani I."/>
            <person name="Pati A."/>
            <person name="Goodwin L."/>
            <person name="Peters L."/>
            <person name="Pitluck S."/>
            <person name="Woyke T."/>
            <person name="Kerfeld C."/>
        </authorList>
    </citation>
    <scope>NUCLEOTIDE SEQUENCE [LARGE SCALE GENOMIC DNA]</scope>
    <source>
        <strain evidence="4">PCC 8305</strain>
    </source>
</reference>
<evidence type="ECO:0000256" key="2">
    <source>
        <dbReference type="PIRNR" id="PIRNR006276"/>
    </source>
</evidence>
<dbReference type="SUPFAM" id="SSF52402">
    <property type="entry name" value="Adenine nucleotide alpha hydrolases-like"/>
    <property type="match status" value="1"/>
</dbReference>
<dbReference type="PIRSF" id="PIRSF006276">
    <property type="entry name" value="UspA"/>
    <property type="match status" value="1"/>
</dbReference>
<dbReference type="Proteomes" id="UP000010482">
    <property type="component" value="Chromosome"/>
</dbReference>
<dbReference type="InterPro" id="IPR006015">
    <property type="entry name" value="Universal_stress_UspA"/>
</dbReference>
<dbReference type="GO" id="GO:0005737">
    <property type="term" value="C:cytoplasm"/>
    <property type="evidence" value="ECO:0007669"/>
    <property type="project" value="UniProtKB-SubCell"/>
</dbReference>
<sequence length="152" mass="16925">MSYSRILVALDRSAQGETVFKQAIAIAKPNQAQLLLFHTLIFDGRNLEAYSGIYGQNAMGISSSVEEHIQTQTQEIETWLQDCAEKAQAEGLAVEYDWRIGDPSSWIREMAKTWDADLVILGRRGRRGLAEVFLGSVSNHVVHYAPCSVLAK</sequence>
<dbReference type="HOGENOM" id="CLU_049301_16_1_3"/>
<dbReference type="Pfam" id="PF00582">
    <property type="entry name" value="Usp"/>
    <property type="match status" value="1"/>
</dbReference>